<dbReference type="InterPro" id="IPR036584">
    <property type="entry name" value="FliS_sf"/>
</dbReference>
<dbReference type="SUPFAM" id="SSF101116">
    <property type="entry name" value="Flagellar export chaperone FliS"/>
    <property type="match status" value="1"/>
</dbReference>
<dbReference type="PANTHER" id="PTHR34773:SF1">
    <property type="entry name" value="FLAGELLAR SECRETION CHAPERONE FLIS"/>
    <property type="match status" value="1"/>
</dbReference>
<reference evidence="7 8" key="2">
    <citation type="journal article" date="2018" name="Int. J. Syst. Evol. Microbiol.">
        <title>Marinobacterium aestuarii sp. nov., a benzene-degrading marine bacterium isolated from estuary sediment.</title>
        <authorList>
            <person name="Bae S.S."/>
            <person name="Jung J."/>
            <person name="Chung D."/>
            <person name="Baek K."/>
        </authorList>
    </citation>
    <scope>NUCLEOTIDE SEQUENCE [LARGE SCALE GENOMIC DNA]</scope>
    <source>
        <strain evidence="7 8">ST58-10</strain>
    </source>
</reference>
<evidence type="ECO:0000313" key="7">
    <source>
        <dbReference type="EMBL" id="ANG61733.1"/>
    </source>
</evidence>
<dbReference type="NCBIfam" id="TIGR00208">
    <property type="entry name" value="fliS"/>
    <property type="match status" value="1"/>
</dbReference>
<evidence type="ECO:0000313" key="8">
    <source>
        <dbReference type="Proteomes" id="UP000078070"/>
    </source>
</evidence>
<evidence type="ECO:0000256" key="3">
    <source>
        <dbReference type="ARBA" id="ARBA00022490"/>
    </source>
</evidence>
<dbReference type="EMBL" id="CP015839">
    <property type="protein sequence ID" value="ANG61733.1"/>
    <property type="molecule type" value="Genomic_DNA"/>
</dbReference>
<keyword evidence="4 6" id="KW-1005">Bacterial flagellum biogenesis</keyword>
<dbReference type="GO" id="GO:0044780">
    <property type="term" value="P:bacterial-type flagellum assembly"/>
    <property type="evidence" value="ECO:0007669"/>
    <property type="project" value="InterPro"/>
</dbReference>
<dbReference type="GO" id="GO:0071973">
    <property type="term" value="P:bacterial-type flagellum-dependent cell motility"/>
    <property type="evidence" value="ECO:0007669"/>
    <property type="project" value="TreeGrafter"/>
</dbReference>
<dbReference type="AlphaFoldDB" id="A0A1A9EW35"/>
<accession>A0A1A9EW35</accession>
<dbReference type="GO" id="GO:0005829">
    <property type="term" value="C:cytosol"/>
    <property type="evidence" value="ECO:0007669"/>
    <property type="project" value="UniProtKB-SubCell"/>
</dbReference>
<evidence type="ECO:0000256" key="2">
    <source>
        <dbReference type="ARBA" id="ARBA00008787"/>
    </source>
</evidence>
<dbReference type="Pfam" id="PF02561">
    <property type="entry name" value="FliS"/>
    <property type="match status" value="1"/>
</dbReference>
<gene>
    <name evidence="7" type="ORF">A8C75_04080</name>
</gene>
<comment type="subcellular location">
    <subcellularLocation>
        <location evidence="1 6">Cytoplasm</location>
        <location evidence="1 6">Cytosol</location>
    </subcellularLocation>
</comment>
<reference evidence="8" key="1">
    <citation type="submission" date="2016-05" db="EMBL/GenBank/DDBJ databases">
        <authorList>
            <person name="Baek K."/>
            <person name="Yang S.-J."/>
        </authorList>
    </citation>
    <scope>NUCLEOTIDE SEQUENCE [LARGE SCALE GENOMIC DNA]</scope>
    <source>
        <strain evidence="8">ST58-10</strain>
    </source>
</reference>
<dbReference type="InterPro" id="IPR003713">
    <property type="entry name" value="FliS"/>
</dbReference>
<proteinExistence type="inferred from homology"/>
<keyword evidence="3 6" id="KW-0963">Cytoplasm</keyword>
<dbReference type="KEGG" id="mars:A8C75_04080"/>
<comment type="similarity">
    <text evidence="2 6">Belongs to the FliS family.</text>
</comment>
<dbReference type="STRING" id="1821621.A8C75_04080"/>
<name>A0A1A9EW35_9GAMM</name>
<keyword evidence="7" id="KW-0969">Cilium</keyword>
<dbReference type="Gene3D" id="1.20.120.340">
    <property type="entry name" value="Flagellar protein FliS"/>
    <property type="match status" value="1"/>
</dbReference>
<dbReference type="CDD" id="cd16098">
    <property type="entry name" value="FliS"/>
    <property type="match status" value="1"/>
</dbReference>
<protein>
    <recommendedName>
        <fullName evidence="6">Flagellar secretion chaperone FliS</fullName>
    </recommendedName>
</protein>
<dbReference type="RefSeq" id="WP_067378477.1">
    <property type="nucleotide sequence ID" value="NZ_CP015839.1"/>
</dbReference>
<sequence>MNRLQATKAYQQINISSEAQGASPHRLIGMLLEGVLKRLAEAKGAIERKDNAAKGETIGKAISIIGELQGSLRDIETNEVAGNLDRLYDYMTNTLVQANLESSSEKLNEVAQLIIEIKAGWDAIGTPQAGTPEPA</sequence>
<organism evidence="7 8">
    <name type="scientific">Marinobacterium aestuarii</name>
    <dbReference type="NCBI Taxonomy" id="1821621"/>
    <lineage>
        <taxon>Bacteria</taxon>
        <taxon>Pseudomonadati</taxon>
        <taxon>Pseudomonadota</taxon>
        <taxon>Gammaproteobacteria</taxon>
        <taxon>Oceanospirillales</taxon>
        <taxon>Oceanospirillaceae</taxon>
        <taxon>Marinobacterium</taxon>
    </lineage>
</organism>
<evidence type="ECO:0000256" key="1">
    <source>
        <dbReference type="ARBA" id="ARBA00004514"/>
    </source>
</evidence>
<evidence type="ECO:0000256" key="5">
    <source>
        <dbReference type="ARBA" id="ARBA00023186"/>
    </source>
</evidence>
<keyword evidence="7" id="KW-0282">Flagellum</keyword>
<evidence type="ECO:0000256" key="6">
    <source>
        <dbReference type="PIRNR" id="PIRNR039090"/>
    </source>
</evidence>
<dbReference type="Proteomes" id="UP000078070">
    <property type="component" value="Chromosome"/>
</dbReference>
<dbReference type="OrthoDB" id="9792010at2"/>
<evidence type="ECO:0000256" key="4">
    <source>
        <dbReference type="ARBA" id="ARBA00022795"/>
    </source>
</evidence>
<dbReference type="PIRSF" id="PIRSF039090">
    <property type="entry name" value="Flis"/>
    <property type="match status" value="1"/>
</dbReference>
<keyword evidence="8" id="KW-1185">Reference proteome</keyword>
<keyword evidence="7" id="KW-0966">Cell projection</keyword>
<keyword evidence="5" id="KW-0143">Chaperone</keyword>
<dbReference type="PANTHER" id="PTHR34773">
    <property type="entry name" value="FLAGELLAR SECRETION CHAPERONE FLIS"/>
    <property type="match status" value="1"/>
</dbReference>